<dbReference type="GO" id="GO:0005655">
    <property type="term" value="C:nucleolar ribonuclease P complex"/>
    <property type="evidence" value="ECO:0007669"/>
    <property type="project" value="InterPro"/>
</dbReference>
<keyword evidence="3" id="KW-1185">Reference proteome</keyword>
<dbReference type="WBParaSite" id="Hba_05567">
    <property type="protein sequence ID" value="Hba_05567"/>
    <property type="gene ID" value="Hba_05567"/>
</dbReference>
<organism evidence="3 4">
    <name type="scientific">Heterorhabditis bacteriophora</name>
    <name type="common">Entomopathogenic nematode worm</name>
    <dbReference type="NCBI Taxonomy" id="37862"/>
    <lineage>
        <taxon>Eukaryota</taxon>
        <taxon>Metazoa</taxon>
        <taxon>Ecdysozoa</taxon>
        <taxon>Nematoda</taxon>
        <taxon>Chromadorea</taxon>
        <taxon>Rhabditida</taxon>
        <taxon>Rhabditina</taxon>
        <taxon>Rhabditomorpha</taxon>
        <taxon>Strongyloidea</taxon>
        <taxon>Heterorhabditidae</taxon>
        <taxon>Heterorhabditis</taxon>
    </lineage>
</organism>
<dbReference type="PANTHER" id="PTHR22731:SF3">
    <property type="entry name" value="RIBONUCLEASES P_MRP PROTEIN SUBUNIT POP1"/>
    <property type="match status" value="1"/>
</dbReference>
<sequence>MDIMSNSFKMHDLRDQLVRIRLYGPLSMAIVADSLKLAQTDTSFRYRFTFQNVNEHFNCIIKYKIICEIIKLVFGVDCSQWFRESASFNSDDEKSYTMLDQDPRNQQSTVNSYVLRDRHALNVLSKWMQGKHKLPELIISAEILSTHMNALIPVELECVARGKPKRFGIVCLPTNEDILKIKRRQIEGPVLITQTPRRHVSNEQESSENMDEEESSKLECETKAKWQADMWKDVVSTDQTTRMSKEAALSSSKKMLC</sequence>
<evidence type="ECO:0000313" key="3">
    <source>
        <dbReference type="Proteomes" id="UP000095283"/>
    </source>
</evidence>
<evidence type="ECO:0000313" key="4">
    <source>
        <dbReference type="WBParaSite" id="Hba_05567"/>
    </source>
</evidence>
<feature type="region of interest" description="Disordered" evidence="1">
    <location>
        <begin position="237"/>
        <end position="257"/>
    </location>
</feature>
<feature type="domain" description="POP1 C-terminal" evidence="2">
    <location>
        <begin position="150"/>
        <end position="238"/>
    </location>
</feature>
<evidence type="ECO:0000256" key="1">
    <source>
        <dbReference type="SAM" id="MobiDB-lite"/>
    </source>
</evidence>
<dbReference type="Proteomes" id="UP000095283">
    <property type="component" value="Unplaced"/>
</dbReference>
<name>A0A1I7WKR7_HETBA</name>
<feature type="compositionally biased region" description="Acidic residues" evidence="1">
    <location>
        <begin position="205"/>
        <end position="214"/>
    </location>
</feature>
<reference evidence="4" key="1">
    <citation type="submission" date="2016-11" db="UniProtKB">
        <authorList>
            <consortium name="WormBaseParasite"/>
        </authorList>
    </citation>
    <scope>IDENTIFICATION</scope>
</reference>
<dbReference type="InterPro" id="IPR039182">
    <property type="entry name" value="Pop1"/>
</dbReference>
<dbReference type="Pfam" id="PF22770">
    <property type="entry name" value="POP1_C"/>
    <property type="match status" value="1"/>
</dbReference>
<proteinExistence type="predicted"/>
<accession>A0A1I7WKR7</accession>
<dbReference type="PANTHER" id="PTHR22731">
    <property type="entry name" value="RIBONUCLEASES P/MRP PROTEIN SUBUNIT POP1"/>
    <property type="match status" value="1"/>
</dbReference>
<protein>
    <submittedName>
        <fullName evidence="4">HORMA domain-containing protein</fullName>
    </submittedName>
</protein>
<evidence type="ECO:0000259" key="2">
    <source>
        <dbReference type="Pfam" id="PF22770"/>
    </source>
</evidence>
<dbReference type="AlphaFoldDB" id="A0A1I7WKR7"/>
<dbReference type="InterPro" id="IPR055079">
    <property type="entry name" value="POP1_C"/>
</dbReference>
<feature type="region of interest" description="Disordered" evidence="1">
    <location>
        <begin position="196"/>
        <end position="219"/>
    </location>
</feature>
<dbReference type="GO" id="GO:0000172">
    <property type="term" value="C:ribonuclease MRP complex"/>
    <property type="evidence" value="ECO:0007669"/>
    <property type="project" value="InterPro"/>
</dbReference>
<dbReference type="GO" id="GO:0001682">
    <property type="term" value="P:tRNA 5'-leader removal"/>
    <property type="evidence" value="ECO:0007669"/>
    <property type="project" value="InterPro"/>
</dbReference>